<dbReference type="AlphaFoldDB" id="A0A6A5QA13"/>
<name>A0A6A5QA13_AMPQU</name>
<evidence type="ECO:0000313" key="4">
    <source>
        <dbReference type="Proteomes" id="UP000800096"/>
    </source>
</evidence>
<dbReference type="GO" id="GO:0016787">
    <property type="term" value="F:hydrolase activity"/>
    <property type="evidence" value="ECO:0007669"/>
    <property type="project" value="InterPro"/>
</dbReference>
<sequence>MVNFYLLIVVALPLSQAIQLFLTNDDGWDDINIRTFFTYMARYDHELMLCSPKISHEISRLMPPRQAPEERPVLKREWNPNSDPRRVQKHREQWHAGFDASDIRLNNVPFDPLRAVRECTANLSSVLYKDCRPNGVNCGSPRLVLGGPKVGNSLGYEQGRDRVLNAFRRSPDSIVPASIAFAGYNDRFAPHRELSSKIYGELASWITQHVIMSGYPNGPYLPRDSHLHVNFPAVTRERCNRFSDFKFILTTNGDRIRNLRSRSICGSIYLPLDTEVIHRKDGCYVSMSLLSLHDRSRGPTMSDHITLKGKLRSFINCLPRTS</sequence>
<dbReference type="Proteomes" id="UP000800096">
    <property type="component" value="Unassembled WGS sequence"/>
</dbReference>
<feature type="region of interest" description="Disordered" evidence="1">
    <location>
        <begin position="65"/>
        <end position="87"/>
    </location>
</feature>
<dbReference type="Gene3D" id="3.40.1210.10">
    <property type="entry name" value="Survival protein SurE-like phosphatase/nucleotidase"/>
    <property type="match status" value="1"/>
</dbReference>
<dbReference type="EMBL" id="ML979140">
    <property type="protein sequence ID" value="KAF1912305.1"/>
    <property type="molecule type" value="Genomic_DNA"/>
</dbReference>
<evidence type="ECO:0000313" key="3">
    <source>
        <dbReference type="EMBL" id="KAF1912305.1"/>
    </source>
</evidence>
<gene>
    <name evidence="3" type="ORF">BDU57DRAFT_522506</name>
</gene>
<organism evidence="3 4">
    <name type="scientific">Ampelomyces quisqualis</name>
    <name type="common">Powdery mildew agent</name>
    <dbReference type="NCBI Taxonomy" id="50730"/>
    <lineage>
        <taxon>Eukaryota</taxon>
        <taxon>Fungi</taxon>
        <taxon>Dikarya</taxon>
        <taxon>Ascomycota</taxon>
        <taxon>Pezizomycotina</taxon>
        <taxon>Dothideomycetes</taxon>
        <taxon>Pleosporomycetidae</taxon>
        <taxon>Pleosporales</taxon>
        <taxon>Pleosporineae</taxon>
        <taxon>Phaeosphaeriaceae</taxon>
        <taxon>Ampelomyces</taxon>
    </lineage>
</organism>
<protein>
    <submittedName>
        <fullName evidence="3">Uncharacterized protein</fullName>
    </submittedName>
</protein>
<evidence type="ECO:0000256" key="1">
    <source>
        <dbReference type="SAM" id="MobiDB-lite"/>
    </source>
</evidence>
<dbReference type="InterPro" id="IPR036523">
    <property type="entry name" value="SurE-like_sf"/>
</dbReference>
<evidence type="ECO:0000256" key="2">
    <source>
        <dbReference type="SAM" id="SignalP"/>
    </source>
</evidence>
<dbReference type="SUPFAM" id="SSF64167">
    <property type="entry name" value="SurE-like"/>
    <property type="match status" value="1"/>
</dbReference>
<proteinExistence type="predicted"/>
<keyword evidence="4" id="KW-1185">Reference proteome</keyword>
<reference evidence="3" key="1">
    <citation type="journal article" date="2020" name="Stud. Mycol.">
        <title>101 Dothideomycetes genomes: a test case for predicting lifestyles and emergence of pathogens.</title>
        <authorList>
            <person name="Haridas S."/>
            <person name="Albert R."/>
            <person name="Binder M."/>
            <person name="Bloem J."/>
            <person name="Labutti K."/>
            <person name="Salamov A."/>
            <person name="Andreopoulos B."/>
            <person name="Baker S."/>
            <person name="Barry K."/>
            <person name="Bills G."/>
            <person name="Bluhm B."/>
            <person name="Cannon C."/>
            <person name="Castanera R."/>
            <person name="Culley D."/>
            <person name="Daum C."/>
            <person name="Ezra D."/>
            <person name="Gonzalez J."/>
            <person name="Henrissat B."/>
            <person name="Kuo A."/>
            <person name="Liang C."/>
            <person name="Lipzen A."/>
            <person name="Lutzoni F."/>
            <person name="Magnuson J."/>
            <person name="Mondo S."/>
            <person name="Nolan M."/>
            <person name="Ohm R."/>
            <person name="Pangilinan J."/>
            <person name="Park H.-J."/>
            <person name="Ramirez L."/>
            <person name="Alfaro M."/>
            <person name="Sun H."/>
            <person name="Tritt A."/>
            <person name="Yoshinaga Y."/>
            <person name="Zwiers L.-H."/>
            <person name="Turgeon B."/>
            <person name="Goodwin S."/>
            <person name="Spatafora J."/>
            <person name="Crous P."/>
            <person name="Grigoriev I."/>
        </authorList>
    </citation>
    <scope>NUCLEOTIDE SEQUENCE</scope>
    <source>
        <strain evidence="3">HMLAC05119</strain>
    </source>
</reference>
<feature type="chain" id="PRO_5025355351" evidence="2">
    <location>
        <begin position="18"/>
        <end position="322"/>
    </location>
</feature>
<feature type="signal peptide" evidence="2">
    <location>
        <begin position="1"/>
        <end position="17"/>
    </location>
</feature>
<keyword evidence="2" id="KW-0732">Signal</keyword>
<accession>A0A6A5QA13</accession>
<feature type="compositionally biased region" description="Basic and acidic residues" evidence="1">
    <location>
        <begin position="67"/>
        <end position="87"/>
    </location>
</feature>
<dbReference type="OrthoDB" id="4018688at2759"/>